<reference evidence="3" key="2">
    <citation type="submission" date="2017-12" db="EMBL/GenBank/DDBJ databases">
        <title>Genome sequence of the Bar-tailed Godwit (Limosa lapponica baueri).</title>
        <authorList>
            <person name="Lima N.C.B."/>
            <person name="Parody-Merino A.M."/>
            <person name="Battley P.F."/>
            <person name="Fidler A.E."/>
            <person name="Prosdocimi F."/>
        </authorList>
    </citation>
    <scope>NUCLEOTIDE SEQUENCE [LARGE SCALE GENOMIC DNA]</scope>
</reference>
<evidence type="ECO:0000256" key="1">
    <source>
        <dbReference type="SAM" id="MobiDB-lite"/>
    </source>
</evidence>
<accession>A0A2I0TL35</accession>
<dbReference type="OrthoDB" id="9982103at2759"/>
<dbReference type="PANTHER" id="PTHR33772:SF2">
    <property type="entry name" value="RIKEN CDNA 4930579F01 GENE"/>
    <property type="match status" value="1"/>
</dbReference>
<dbReference type="AlphaFoldDB" id="A0A2I0TL35"/>
<dbReference type="Proteomes" id="UP000233556">
    <property type="component" value="Unassembled WGS sequence"/>
</dbReference>
<dbReference type="Pfam" id="PF15256">
    <property type="entry name" value="SPATIAL"/>
    <property type="match status" value="1"/>
</dbReference>
<protein>
    <submittedName>
        <fullName evidence="2">Uncharacterized protein</fullName>
    </submittedName>
</protein>
<gene>
    <name evidence="2" type="ORF">llap_15223</name>
</gene>
<reference evidence="3" key="1">
    <citation type="submission" date="2017-11" db="EMBL/GenBank/DDBJ databases">
        <authorList>
            <person name="Lima N.C."/>
            <person name="Parody-Merino A.M."/>
            <person name="Battley P.F."/>
            <person name="Fidler A.E."/>
            <person name="Prosdocimi F."/>
        </authorList>
    </citation>
    <scope>NUCLEOTIDE SEQUENCE [LARGE SCALE GENOMIC DNA]</scope>
</reference>
<dbReference type="InterPro" id="IPR037394">
    <property type="entry name" value="TBATA-like"/>
</dbReference>
<dbReference type="EMBL" id="KZ509074">
    <property type="protein sequence ID" value="PKU34472.1"/>
    <property type="molecule type" value="Genomic_DNA"/>
</dbReference>
<proteinExistence type="predicted"/>
<evidence type="ECO:0000313" key="3">
    <source>
        <dbReference type="Proteomes" id="UP000233556"/>
    </source>
</evidence>
<feature type="region of interest" description="Disordered" evidence="1">
    <location>
        <begin position="1"/>
        <end position="46"/>
    </location>
</feature>
<keyword evidence="3" id="KW-1185">Reference proteome</keyword>
<evidence type="ECO:0000313" key="2">
    <source>
        <dbReference type="EMBL" id="PKU34472.1"/>
    </source>
</evidence>
<organism evidence="2 3">
    <name type="scientific">Limosa lapponica baueri</name>
    <dbReference type="NCBI Taxonomy" id="1758121"/>
    <lineage>
        <taxon>Eukaryota</taxon>
        <taxon>Metazoa</taxon>
        <taxon>Chordata</taxon>
        <taxon>Craniata</taxon>
        <taxon>Vertebrata</taxon>
        <taxon>Euteleostomi</taxon>
        <taxon>Archelosauria</taxon>
        <taxon>Archosauria</taxon>
        <taxon>Dinosauria</taxon>
        <taxon>Saurischia</taxon>
        <taxon>Theropoda</taxon>
        <taxon>Coelurosauria</taxon>
        <taxon>Aves</taxon>
        <taxon>Neognathae</taxon>
        <taxon>Neoaves</taxon>
        <taxon>Charadriiformes</taxon>
        <taxon>Scolopacidae</taxon>
        <taxon>Limosa</taxon>
    </lineage>
</organism>
<feature type="compositionally biased region" description="Low complexity" evidence="1">
    <location>
        <begin position="34"/>
        <end position="45"/>
    </location>
</feature>
<feature type="compositionally biased region" description="Polar residues" evidence="1">
    <location>
        <begin position="8"/>
        <end position="25"/>
    </location>
</feature>
<dbReference type="PANTHER" id="PTHR33772">
    <property type="entry name" value="THYMUS, BRAIN AND TESTES-ASSOCIATED"/>
    <property type="match status" value="1"/>
</dbReference>
<name>A0A2I0TL35_LIMLA</name>
<sequence>MADATHLPPTTFQASRLSCKGSQALHSPRHGIRSVSVTQPSSPSVNLRHGPHVQNMNMDLSYLDQDVKVLEKLGQVLQTDSVTEIQKWFATASIEESKKERLLLSTLRNTGPAQADTLLPGKKCN</sequence>